<reference evidence="3" key="1">
    <citation type="submission" date="2018-01" db="EMBL/GenBank/DDBJ databases">
        <authorList>
            <person name="Mao J.F."/>
        </authorList>
    </citation>
    <scope>NUCLEOTIDE SEQUENCE</scope>
    <source>
        <strain evidence="3">Huo1</strain>
        <tissue evidence="3">Leaf</tissue>
    </source>
</reference>
<dbReference type="AlphaFoldDB" id="A0A8X8Z5X5"/>
<dbReference type="GO" id="GO:0004857">
    <property type="term" value="F:enzyme inhibitor activity"/>
    <property type="evidence" value="ECO:0007669"/>
    <property type="project" value="InterPro"/>
</dbReference>
<name>A0A8X8Z5X5_SALSN</name>
<reference evidence="3" key="2">
    <citation type="submission" date="2020-08" db="EMBL/GenBank/DDBJ databases">
        <title>Plant Genome Project.</title>
        <authorList>
            <person name="Zhang R.-G."/>
        </authorList>
    </citation>
    <scope>NUCLEOTIDE SEQUENCE</scope>
    <source>
        <strain evidence="3">Huo1</strain>
        <tissue evidence="3">Leaf</tissue>
    </source>
</reference>
<dbReference type="Pfam" id="PF04043">
    <property type="entry name" value="PMEI"/>
    <property type="match status" value="1"/>
</dbReference>
<evidence type="ECO:0000313" key="4">
    <source>
        <dbReference type="Proteomes" id="UP000298416"/>
    </source>
</evidence>
<dbReference type="SUPFAM" id="SSF101148">
    <property type="entry name" value="Plant invertase/pectin methylesterase inhibitor"/>
    <property type="match status" value="1"/>
</dbReference>
<feature type="chain" id="PRO_5036455321" description="Pectinesterase inhibitor domain-containing protein" evidence="1">
    <location>
        <begin position="19"/>
        <end position="247"/>
    </location>
</feature>
<dbReference type="InterPro" id="IPR006501">
    <property type="entry name" value="Pectinesterase_inhib_dom"/>
</dbReference>
<dbReference type="EMBL" id="PNBA02000018">
    <property type="protein sequence ID" value="KAG6392966.1"/>
    <property type="molecule type" value="Genomic_DNA"/>
</dbReference>
<protein>
    <recommendedName>
        <fullName evidence="2">Pectinesterase inhibitor domain-containing protein</fullName>
    </recommendedName>
</protein>
<keyword evidence="1" id="KW-0732">Signal</keyword>
<organism evidence="3">
    <name type="scientific">Salvia splendens</name>
    <name type="common">Scarlet sage</name>
    <dbReference type="NCBI Taxonomy" id="180675"/>
    <lineage>
        <taxon>Eukaryota</taxon>
        <taxon>Viridiplantae</taxon>
        <taxon>Streptophyta</taxon>
        <taxon>Embryophyta</taxon>
        <taxon>Tracheophyta</taxon>
        <taxon>Spermatophyta</taxon>
        <taxon>Magnoliopsida</taxon>
        <taxon>eudicotyledons</taxon>
        <taxon>Gunneridae</taxon>
        <taxon>Pentapetalae</taxon>
        <taxon>asterids</taxon>
        <taxon>lamiids</taxon>
        <taxon>Lamiales</taxon>
        <taxon>Lamiaceae</taxon>
        <taxon>Nepetoideae</taxon>
        <taxon>Mentheae</taxon>
        <taxon>Salviinae</taxon>
        <taxon>Salvia</taxon>
        <taxon>Salvia subgen. Calosphace</taxon>
        <taxon>core Calosphace</taxon>
    </lineage>
</organism>
<evidence type="ECO:0000259" key="2">
    <source>
        <dbReference type="SMART" id="SM00856"/>
    </source>
</evidence>
<keyword evidence="4" id="KW-1185">Reference proteome</keyword>
<proteinExistence type="predicted"/>
<dbReference type="SMART" id="SM00856">
    <property type="entry name" value="PMEI"/>
    <property type="match status" value="1"/>
</dbReference>
<feature type="domain" description="Pectinesterase inhibitor" evidence="2">
    <location>
        <begin position="48"/>
        <end position="171"/>
    </location>
</feature>
<comment type="caution">
    <text evidence="3">The sequence shown here is derived from an EMBL/GenBank/DDBJ whole genome shotgun (WGS) entry which is preliminary data.</text>
</comment>
<gene>
    <name evidence="3" type="ORF">SASPL_147195</name>
</gene>
<dbReference type="Proteomes" id="UP000298416">
    <property type="component" value="Unassembled WGS sequence"/>
</dbReference>
<accession>A0A8X8Z5X5</accession>
<dbReference type="InterPro" id="IPR035513">
    <property type="entry name" value="Invertase/methylesterase_inhib"/>
</dbReference>
<dbReference type="CDD" id="cd15798">
    <property type="entry name" value="PMEI-like_3"/>
    <property type="match status" value="1"/>
</dbReference>
<dbReference type="PANTHER" id="PTHR31707">
    <property type="entry name" value="PECTINESTERASE"/>
    <property type="match status" value="1"/>
</dbReference>
<sequence>MLAVAGLTPILLVAAVIAVAVGSSKDGIDIATSGGDAETGRSGRGISATIKAVQAICSPTAYKETCVESLTDANTTDTRQLIERAINVTVANVEEALESSTLLQEAAKDPATKEHSETNAFVADLRTWLSAVVTNQETCVDAFENTTGDNSEEMKKVLETATELASNGLAMVTELATVISSFNLGSLGDMFGGSRRLLMAAEEEKRMLAQEIGTLAPDIVVAQDGTGQFVTIAEAVAAVKGDAENFR</sequence>
<evidence type="ECO:0000313" key="3">
    <source>
        <dbReference type="EMBL" id="KAG6392966.1"/>
    </source>
</evidence>
<feature type="signal peptide" evidence="1">
    <location>
        <begin position="1"/>
        <end position="18"/>
    </location>
</feature>
<dbReference type="Gene3D" id="1.20.140.40">
    <property type="entry name" value="Invertase/pectin methylesterase inhibitor family protein"/>
    <property type="match status" value="2"/>
</dbReference>
<evidence type="ECO:0000256" key="1">
    <source>
        <dbReference type="SAM" id="SignalP"/>
    </source>
</evidence>